<name>A8NVM3_COPC7</name>
<protein>
    <submittedName>
        <fullName evidence="2">Uncharacterized protein</fullName>
    </submittedName>
</protein>
<dbReference type="InParanoid" id="A8NVM3"/>
<accession>A8NVM3</accession>
<dbReference type="Proteomes" id="UP000001861">
    <property type="component" value="Unassembled WGS sequence"/>
</dbReference>
<dbReference type="RefSeq" id="XP_001836684.2">
    <property type="nucleotide sequence ID" value="XM_001836632.2"/>
</dbReference>
<keyword evidence="3" id="KW-1185">Reference proteome</keyword>
<reference evidence="2 3" key="1">
    <citation type="journal article" date="2010" name="Proc. Natl. Acad. Sci. U.S.A.">
        <title>Insights into evolution of multicellular fungi from the assembled chromosomes of the mushroom Coprinopsis cinerea (Coprinus cinereus).</title>
        <authorList>
            <person name="Stajich J.E."/>
            <person name="Wilke S.K."/>
            <person name="Ahren D."/>
            <person name="Au C.H."/>
            <person name="Birren B.W."/>
            <person name="Borodovsky M."/>
            <person name="Burns C."/>
            <person name="Canback B."/>
            <person name="Casselton L.A."/>
            <person name="Cheng C.K."/>
            <person name="Deng J."/>
            <person name="Dietrich F.S."/>
            <person name="Fargo D.C."/>
            <person name="Farman M.L."/>
            <person name="Gathman A.C."/>
            <person name="Goldberg J."/>
            <person name="Guigo R."/>
            <person name="Hoegger P.J."/>
            <person name="Hooker J.B."/>
            <person name="Huggins A."/>
            <person name="James T.Y."/>
            <person name="Kamada T."/>
            <person name="Kilaru S."/>
            <person name="Kodira C."/>
            <person name="Kues U."/>
            <person name="Kupfer D."/>
            <person name="Kwan H.S."/>
            <person name="Lomsadze A."/>
            <person name="Li W."/>
            <person name="Lilly W.W."/>
            <person name="Ma L.J."/>
            <person name="Mackey A.J."/>
            <person name="Manning G."/>
            <person name="Martin F."/>
            <person name="Muraguchi H."/>
            <person name="Natvig D.O."/>
            <person name="Palmerini H."/>
            <person name="Ramesh M.A."/>
            <person name="Rehmeyer C.J."/>
            <person name="Roe B.A."/>
            <person name="Shenoy N."/>
            <person name="Stanke M."/>
            <person name="Ter-Hovhannisyan V."/>
            <person name="Tunlid A."/>
            <person name="Velagapudi R."/>
            <person name="Vision T.J."/>
            <person name="Zeng Q."/>
            <person name="Zolan M.E."/>
            <person name="Pukkila P.J."/>
        </authorList>
    </citation>
    <scope>NUCLEOTIDE SEQUENCE [LARGE SCALE GENOMIC DNA]</scope>
    <source>
        <strain evidence="3">Okayama-7 / 130 / ATCC MYA-4618 / FGSC 9003</strain>
    </source>
</reference>
<dbReference type="EMBL" id="AACS02000004">
    <property type="protein sequence ID" value="EAU85096.2"/>
    <property type="molecule type" value="Genomic_DNA"/>
</dbReference>
<evidence type="ECO:0000313" key="2">
    <source>
        <dbReference type="EMBL" id="EAU85096.2"/>
    </source>
</evidence>
<feature type="region of interest" description="Disordered" evidence="1">
    <location>
        <begin position="1"/>
        <end position="26"/>
    </location>
</feature>
<proteinExistence type="predicted"/>
<comment type="caution">
    <text evidence="2">The sequence shown here is derived from an EMBL/GenBank/DDBJ whole genome shotgun (WGS) entry which is preliminary data.</text>
</comment>
<dbReference type="VEuPathDB" id="FungiDB:CC1G_08069"/>
<dbReference type="GeneID" id="6013235"/>
<evidence type="ECO:0000313" key="3">
    <source>
        <dbReference type="Proteomes" id="UP000001861"/>
    </source>
</evidence>
<dbReference type="HOGENOM" id="CLU_3032269_0_0_1"/>
<sequence length="55" mass="6137">MQEKRLAMDLVEYPTRGTGSGKISRGCLRADVPRSARETRGMVRASFNDVTHART</sequence>
<dbReference type="KEGG" id="cci:CC1G_08069"/>
<gene>
    <name evidence="2" type="ORF">CC1G_08069</name>
</gene>
<evidence type="ECO:0000256" key="1">
    <source>
        <dbReference type="SAM" id="MobiDB-lite"/>
    </source>
</evidence>
<organism evidence="2 3">
    <name type="scientific">Coprinopsis cinerea (strain Okayama-7 / 130 / ATCC MYA-4618 / FGSC 9003)</name>
    <name type="common">Inky cap fungus</name>
    <name type="synonym">Hormographiella aspergillata</name>
    <dbReference type="NCBI Taxonomy" id="240176"/>
    <lineage>
        <taxon>Eukaryota</taxon>
        <taxon>Fungi</taxon>
        <taxon>Dikarya</taxon>
        <taxon>Basidiomycota</taxon>
        <taxon>Agaricomycotina</taxon>
        <taxon>Agaricomycetes</taxon>
        <taxon>Agaricomycetidae</taxon>
        <taxon>Agaricales</taxon>
        <taxon>Agaricineae</taxon>
        <taxon>Psathyrellaceae</taxon>
        <taxon>Coprinopsis</taxon>
    </lineage>
</organism>
<dbReference type="AlphaFoldDB" id="A8NVM3"/>